<evidence type="ECO:0000256" key="3">
    <source>
        <dbReference type="ARBA" id="ARBA00022692"/>
    </source>
</evidence>
<keyword evidence="4 6" id="KW-1133">Transmembrane helix</keyword>
<comment type="similarity">
    <text evidence="6">Belongs to the insect chemoreceptor superfamily. Gustatory receptor (GR) family.</text>
</comment>
<evidence type="ECO:0000256" key="4">
    <source>
        <dbReference type="ARBA" id="ARBA00022989"/>
    </source>
</evidence>
<keyword evidence="6" id="KW-0675">Receptor</keyword>
<keyword evidence="5 6" id="KW-0472">Membrane</keyword>
<keyword evidence="6" id="KW-0807">Transducer</keyword>
<evidence type="ECO:0000313" key="7">
    <source>
        <dbReference type="EnsemblMetazoa" id="SCAU016909-PA"/>
    </source>
</evidence>
<evidence type="ECO:0000256" key="6">
    <source>
        <dbReference type="RuleBase" id="RU363108"/>
    </source>
</evidence>
<evidence type="ECO:0000256" key="5">
    <source>
        <dbReference type="ARBA" id="ARBA00023136"/>
    </source>
</evidence>
<keyword evidence="8" id="KW-1185">Reference proteome</keyword>
<feature type="transmembrane region" description="Helical" evidence="6">
    <location>
        <begin position="364"/>
        <end position="385"/>
    </location>
</feature>
<dbReference type="AlphaFoldDB" id="A0A2Y9D4L1"/>
<dbReference type="Pfam" id="PF08395">
    <property type="entry name" value="7tm_7"/>
    <property type="match status" value="1"/>
</dbReference>
<protein>
    <recommendedName>
        <fullName evidence="6">Gustatory receptor</fullName>
    </recommendedName>
</protein>
<comment type="caution">
    <text evidence="6">Lacks conserved residue(s) required for the propagation of feature annotation.</text>
</comment>
<evidence type="ECO:0000256" key="2">
    <source>
        <dbReference type="ARBA" id="ARBA00022475"/>
    </source>
</evidence>
<dbReference type="Proteomes" id="UP000095300">
    <property type="component" value="Unassembled WGS sequence"/>
</dbReference>
<proteinExistence type="inferred from homology"/>
<dbReference type="GO" id="GO:0050909">
    <property type="term" value="P:sensory perception of taste"/>
    <property type="evidence" value="ECO:0007669"/>
    <property type="project" value="InterPro"/>
</dbReference>
<accession>A0A2Y9D4L1</accession>
<feature type="transmembrane region" description="Helical" evidence="6">
    <location>
        <begin position="143"/>
        <end position="161"/>
    </location>
</feature>
<keyword evidence="3 6" id="KW-0812">Transmembrane</keyword>
<comment type="subcellular location">
    <subcellularLocation>
        <location evidence="1 6">Cell membrane</location>
        <topology evidence="1 6">Multi-pass membrane protein</topology>
    </subcellularLocation>
</comment>
<reference evidence="7" key="1">
    <citation type="submission" date="2020-05" db="UniProtKB">
        <authorList>
            <consortium name="EnsemblMetazoa"/>
        </authorList>
    </citation>
    <scope>IDENTIFICATION</scope>
    <source>
        <strain evidence="7">USDA</strain>
    </source>
</reference>
<evidence type="ECO:0000313" key="8">
    <source>
        <dbReference type="Proteomes" id="UP000095300"/>
    </source>
</evidence>
<dbReference type="GO" id="GO:0007165">
    <property type="term" value="P:signal transduction"/>
    <property type="evidence" value="ECO:0007669"/>
    <property type="project" value="UniProtKB-KW"/>
</dbReference>
<dbReference type="EnsemblMetazoa" id="SCAU016909-RA">
    <property type="protein sequence ID" value="SCAU016909-PA"/>
    <property type="gene ID" value="SCAU016909"/>
</dbReference>
<sequence>MWHHLKIIKNHCKQIAQFYPVFVGLTSYWYDYRNAEFKRNTISRLLLVAVNIIGFLWILKHNQFLLDSIFQYDINHVLIYAVLSKFLYIILPPIFAFVQILFCDTQFVNLKKRLQSLELQCRTRIVSCKNVESALRPLRYFKYFLVVFMYLIIIFWESLLFEKWLLFPIFYMNIMSLSNFWLLQYFEVIAKICRLFYYLDKHIRQLKKNLTNASEDFDENMEYHMCLEVIWIRQRHFELCRLWQELDAMGNWQLFLKRLVNLVSCGTHFYATIVETRFFGLPNVLLYDVADYGPKILDFFVTDYLCELTKNTFGELELNISDLNMTNPTLKKLSRECEDFSLYLRRRQLISFNSNFVSMDRRTWFGMMAAVVTISIYLIQSHFIVA</sequence>
<evidence type="ECO:0000256" key="1">
    <source>
        <dbReference type="ARBA" id="ARBA00004651"/>
    </source>
</evidence>
<feature type="transmembrane region" description="Helical" evidence="6">
    <location>
        <begin position="42"/>
        <end position="59"/>
    </location>
</feature>
<dbReference type="VEuPathDB" id="VectorBase:SCAU016909"/>
<organism evidence="7 8">
    <name type="scientific">Stomoxys calcitrans</name>
    <name type="common">Stable fly</name>
    <name type="synonym">Conops calcitrans</name>
    <dbReference type="NCBI Taxonomy" id="35570"/>
    <lineage>
        <taxon>Eukaryota</taxon>
        <taxon>Metazoa</taxon>
        <taxon>Ecdysozoa</taxon>
        <taxon>Arthropoda</taxon>
        <taxon>Hexapoda</taxon>
        <taxon>Insecta</taxon>
        <taxon>Pterygota</taxon>
        <taxon>Neoptera</taxon>
        <taxon>Endopterygota</taxon>
        <taxon>Diptera</taxon>
        <taxon>Brachycera</taxon>
        <taxon>Muscomorpha</taxon>
        <taxon>Muscoidea</taxon>
        <taxon>Muscidae</taxon>
        <taxon>Stomoxys</taxon>
    </lineage>
</organism>
<keyword evidence="2 6" id="KW-1003">Cell membrane</keyword>
<feature type="transmembrane region" description="Helical" evidence="6">
    <location>
        <begin position="79"/>
        <end position="103"/>
    </location>
</feature>
<name>A0A2Y9D4L1_STOCA</name>
<dbReference type="InterPro" id="IPR013604">
    <property type="entry name" value="7TM_chemorcpt"/>
</dbReference>
<dbReference type="GO" id="GO:0005886">
    <property type="term" value="C:plasma membrane"/>
    <property type="evidence" value="ECO:0007669"/>
    <property type="project" value="UniProtKB-SubCell"/>
</dbReference>
<comment type="function">
    <text evidence="6">Gustatory receptor which mediates acceptance or avoidance behavior, depending on its substrates.</text>
</comment>